<name>A0A1H0WDE0_9BURK</name>
<reference evidence="2" key="1">
    <citation type="submission" date="2016-10" db="EMBL/GenBank/DDBJ databases">
        <authorList>
            <person name="Varghese N."/>
            <person name="Submissions S."/>
        </authorList>
    </citation>
    <scope>NUCLEOTIDE SEQUENCE [LARGE SCALE GENOMIC DNA]</scope>
    <source>
        <strain evidence="2">DSM 17101</strain>
    </source>
</reference>
<accession>A0A1H0WDE0</accession>
<dbReference type="RefSeq" id="WP_143015977.1">
    <property type="nucleotide sequence ID" value="NZ_FNJL01000036.1"/>
</dbReference>
<sequence length="137" mass="15712">MPKFKLNRASFTAENCVDGVLVNPTLPKLFDQTPNEDRPPAQAKWWNLPYVVTMTVEEWDRMYAERTDEYADAGRKNWAEARPKWMQAWPSGTRYETRCLDGGAWDRSTSWGMFATLEEALACARAGSGWRRWGSAA</sequence>
<gene>
    <name evidence="1" type="ORF">SAMN04489708_13645</name>
</gene>
<keyword evidence="2" id="KW-1185">Reference proteome</keyword>
<organism evidence="1 2">
    <name type="scientific">Paracidovorax cattleyae</name>
    <dbReference type="NCBI Taxonomy" id="80868"/>
    <lineage>
        <taxon>Bacteria</taxon>
        <taxon>Pseudomonadati</taxon>
        <taxon>Pseudomonadota</taxon>
        <taxon>Betaproteobacteria</taxon>
        <taxon>Burkholderiales</taxon>
        <taxon>Comamonadaceae</taxon>
        <taxon>Paracidovorax</taxon>
    </lineage>
</organism>
<protein>
    <submittedName>
        <fullName evidence="1">Uncharacterized protein</fullName>
    </submittedName>
</protein>
<evidence type="ECO:0000313" key="2">
    <source>
        <dbReference type="Proteomes" id="UP000199317"/>
    </source>
</evidence>
<dbReference type="OrthoDB" id="8247306at2"/>
<proteinExistence type="predicted"/>
<dbReference type="EMBL" id="FNJL01000036">
    <property type="protein sequence ID" value="SDP88724.1"/>
    <property type="molecule type" value="Genomic_DNA"/>
</dbReference>
<evidence type="ECO:0000313" key="1">
    <source>
        <dbReference type="EMBL" id="SDP88724.1"/>
    </source>
</evidence>
<dbReference type="AlphaFoldDB" id="A0A1H0WDE0"/>
<dbReference type="Proteomes" id="UP000199317">
    <property type="component" value="Unassembled WGS sequence"/>
</dbReference>